<dbReference type="Proteomes" id="UP000499080">
    <property type="component" value="Unassembled WGS sequence"/>
</dbReference>
<name>A0A4Y2J818_ARAVE</name>
<reference evidence="2 3" key="1">
    <citation type="journal article" date="2019" name="Sci. Rep.">
        <title>Orb-weaving spider Araneus ventricosus genome elucidates the spidroin gene catalogue.</title>
        <authorList>
            <person name="Kono N."/>
            <person name="Nakamura H."/>
            <person name="Ohtoshi R."/>
            <person name="Moran D.A.P."/>
            <person name="Shinohara A."/>
            <person name="Yoshida Y."/>
            <person name="Fujiwara M."/>
            <person name="Mori M."/>
            <person name="Tomita M."/>
            <person name="Arakawa K."/>
        </authorList>
    </citation>
    <scope>NUCLEOTIDE SEQUENCE [LARGE SCALE GENOMIC DNA]</scope>
</reference>
<feature type="compositionally biased region" description="Low complexity" evidence="1">
    <location>
        <begin position="168"/>
        <end position="180"/>
    </location>
</feature>
<feature type="compositionally biased region" description="Polar residues" evidence="1">
    <location>
        <begin position="187"/>
        <end position="196"/>
    </location>
</feature>
<keyword evidence="3" id="KW-1185">Reference proteome</keyword>
<proteinExistence type="predicted"/>
<organism evidence="2 3">
    <name type="scientific">Araneus ventricosus</name>
    <name type="common">Orbweaver spider</name>
    <name type="synonym">Epeira ventricosa</name>
    <dbReference type="NCBI Taxonomy" id="182803"/>
    <lineage>
        <taxon>Eukaryota</taxon>
        <taxon>Metazoa</taxon>
        <taxon>Ecdysozoa</taxon>
        <taxon>Arthropoda</taxon>
        <taxon>Chelicerata</taxon>
        <taxon>Arachnida</taxon>
        <taxon>Araneae</taxon>
        <taxon>Araneomorphae</taxon>
        <taxon>Entelegynae</taxon>
        <taxon>Araneoidea</taxon>
        <taxon>Araneidae</taxon>
        <taxon>Araneus</taxon>
    </lineage>
</organism>
<gene>
    <name evidence="2" type="ORF">AVEN_48183_1</name>
</gene>
<accession>A0A4Y2J818</accession>
<sequence length="196" mass="21658">MSQPPTFRAYSSPQALEKAVRKVKKSLSTSPKKKQAVVEKLASHIGLLIPSTKPQEKNGLNQFNLIPAFSGSNDWQSIADYFATVEEIAGHFGWSNSIYLAVKLRLTGESNKDMEEVNRIEMLKSMLLANFAPEIRRRVIAANPKTLDEIKETAFLQERAWNSCRTTPSPFASSEASPSPIYAVLSSGRTGNQGVE</sequence>
<dbReference type="EMBL" id="BGPR01003291">
    <property type="protein sequence ID" value="GBM86170.1"/>
    <property type="molecule type" value="Genomic_DNA"/>
</dbReference>
<dbReference type="AlphaFoldDB" id="A0A4Y2J818"/>
<comment type="caution">
    <text evidence="2">The sequence shown here is derived from an EMBL/GenBank/DDBJ whole genome shotgun (WGS) entry which is preliminary data.</text>
</comment>
<evidence type="ECO:0000313" key="3">
    <source>
        <dbReference type="Proteomes" id="UP000499080"/>
    </source>
</evidence>
<protein>
    <submittedName>
        <fullName evidence="2">Uncharacterized protein</fullName>
    </submittedName>
</protein>
<evidence type="ECO:0000256" key="1">
    <source>
        <dbReference type="SAM" id="MobiDB-lite"/>
    </source>
</evidence>
<feature type="region of interest" description="Disordered" evidence="1">
    <location>
        <begin position="167"/>
        <end position="196"/>
    </location>
</feature>
<dbReference type="OrthoDB" id="10062343at2759"/>
<evidence type="ECO:0000313" key="2">
    <source>
        <dbReference type="EMBL" id="GBM86170.1"/>
    </source>
</evidence>